<sequence length="381" mass="43241">MAGVKSQREKELEALRGKGLTRGFRNSLQKSRGAPLSTPELEAAFIAKQRAVIKKKEPIAPAKYIKSVAELGKWRLDLRARDSVVRDKIAEAQAYLRTYRGPRVKEEPYSSLPSVADVKCPHYTPKQPLQVKKTFLLEDVPKYRGNEANDFYLRKDCSSPTSVFDFSDKACGQEDAIFIKNAPASPQQYSLIVDFPVTAHSKSFDESSRKDEFHFDAISNGDVIKATTSIEGRLDCEKQTNSIETVKSVEGNKTEEAIQYQERDVSTVPSLLADAQDTETNIEPNEKELSHTAISEMNRDLREELEEEESITSVSTSTDDFSRFFWRIIFKVFPVQQTKRIAYDECADQKEDTCNICVQLLSENRCSLSVVHEEYLVILWL</sequence>
<gene>
    <name evidence="1" type="ORF">DBRI1063_LOCUS16288</name>
</gene>
<dbReference type="AlphaFoldDB" id="A0A7S1ZIV2"/>
<protein>
    <submittedName>
        <fullName evidence="1">Uncharacterized protein</fullName>
    </submittedName>
</protein>
<proteinExistence type="predicted"/>
<organism evidence="1">
    <name type="scientific">Ditylum brightwellii</name>
    <dbReference type="NCBI Taxonomy" id="49249"/>
    <lineage>
        <taxon>Eukaryota</taxon>
        <taxon>Sar</taxon>
        <taxon>Stramenopiles</taxon>
        <taxon>Ochrophyta</taxon>
        <taxon>Bacillariophyta</taxon>
        <taxon>Mediophyceae</taxon>
        <taxon>Lithodesmiophycidae</taxon>
        <taxon>Lithodesmiales</taxon>
        <taxon>Lithodesmiaceae</taxon>
        <taxon>Ditylum</taxon>
    </lineage>
</organism>
<accession>A0A7S1ZIV2</accession>
<dbReference type="EMBL" id="HBGN01025446">
    <property type="protein sequence ID" value="CAD9340468.1"/>
    <property type="molecule type" value="Transcribed_RNA"/>
</dbReference>
<evidence type="ECO:0000313" key="1">
    <source>
        <dbReference type="EMBL" id="CAD9340468.1"/>
    </source>
</evidence>
<name>A0A7S1ZIV2_9STRA</name>
<reference evidence="1" key="1">
    <citation type="submission" date="2021-01" db="EMBL/GenBank/DDBJ databases">
        <authorList>
            <person name="Corre E."/>
            <person name="Pelletier E."/>
            <person name="Niang G."/>
            <person name="Scheremetjew M."/>
            <person name="Finn R."/>
            <person name="Kale V."/>
            <person name="Holt S."/>
            <person name="Cochrane G."/>
            <person name="Meng A."/>
            <person name="Brown T."/>
            <person name="Cohen L."/>
        </authorList>
    </citation>
    <scope>NUCLEOTIDE SEQUENCE</scope>
    <source>
        <strain evidence="1">Pop2</strain>
    </source>
</reference>